<feature type="transmembrane region" description="Helical" evidence="6">
    <location>
        <begin position="36"/>
        <end position="58"/>
    </location>
</feature>
<feature type="domain" description="Cationic amino acid transporter C-terminal" evidence="7">
    <location>
        <begin position="501"/>
        <end position="546"/>
    </location>
</feature>
<proteinExistence type="predicted"/>
<feature type="region of interest" description="Disordered" evidence="5">
    <location>
        <begin position="869"/>
        <end position="897"/>
    </location>
</feature>
<feature type="compositionally biased region" description="Acidic residues" evidence="5">
    <location>
        <begin position="939"/>
        <end position="948"/>
    </location>
</feature>
<reference evidence="8 9" key="1">
    <citation type="submission" date="2024-06" db="EMBL/GenBank/DDBJ databases">
        <title>A chromosome-level genome assembly of beet webworm, Loxostege sticticalis.</title>
        <authorList>
            <person name="Zhang Y."/>
        </authorList>
    </citation>
    <scope>NUCLEOTIDE SEQUENCE [LARGE SCALE GENOMIC DNA]</scope>
    <source>
        <strain evidence="8">AQ026</strain>
        <tissue evidence="8">Whole body</tissue>
    </source>
</reference>
<accession>A0ABR3I3U5</accession>
<feature type="transmembrane region" description="Helical" evidence="6">
    <location>
        <begin position="237"/>
        <end position="260"/>
    </location>
</feature>
<feature type="compositionally biased region" description="Acidic residues" evidence="5">
    <location>
        <begin position="735"/>
        <end position="756"/>
    </location>
</feature>
<evidence type="ECO:0000313" key="8">
    <source>
        <dbReference type="EMBL" id="KAL0883495.1"/>
    </source>
</evidence>
<keyword evidence="9" id="KW-1185">Reference proteome</keyword>
<organism evidence="8 9">
    <name type="scientific">Loxostege sticticalis</name>
    <name type="common">Beet webworm moth</name>
    <dbReference type="NCBI Taxonomy" id="481309"/>
    <lineage>
        <taxon>Eukaryota</taxon>
        <taxon>Metazoa</taxon>
        <taxon>Ecdysozoa</taxon>
        <taxon>Arthropoda</taxon>
        <taxon>Hexapoda</taxon>
        <taxon>Insecta</taxon>
        <taxon>Pterygota</taxon>
        <taxon>Neoptera</taxon>
        <taxon>Endopterygota</taxon>
        <taxon>Lepidoptera</taxon>
        <taxon>Glossata</taxon>
        <taxon>Ditrysia</taxon>
        <taxon>Pyraloidea</taxon>
        <taxon>Crambidae</taxon>
        <taxon>Pyraustinae</taxon>
        <taxon>Loxostege</taxon>
    </lineage>
</organism>
<feature type="transmembrane region" description="Helical" evidence="6">
    <location>
        <begin position="96"/>
        <end position="117"/>
    </location>
</feature>
<feature type="compositionally biased region" description="Polar residues" evidence="5">
    <location>
        <begin position="762"/>
        <end position="774"/>
    </location>
</feature>
<feature type="compositionally biased region" description="Basic and acidic residues" evidence="5">
    <location>
        <begin position="724"/>
        <end position="734"/>
    </location>
</feature>
<dbReference type="PANTHER" id="PTHR43243:SF105">
    <property type="entry name" value="CATIONIC AMINO ACID TRANSPORTER C-TERMINAL DOMAIN-CONTAINING PROTEIN"/>
    <property type="match status" value="1"/>
</dbReference>
<dbReference type="InterPro" id="IPR002293">
    <property type="entry name" value="AA/rel_permease1"/>
</dbReference>
<dbReference type="Gene3D" id="1.20.1740.10">
    <property type="entry name" value="Amino acid/polyamine transporter I"/>
    <property type="match status" value="1"/>
</dbReference>
<keyword evidence="3 6" id="KW-1133">Transmembrane helix</keyword>
<evidence type="ECO:0000256" key="4">
    <source>
        <dbReference type="ARBA" id="ARBA00023136"/>
    </source>
</evidence>
<feature type="transmembrane region" description="Helical" evidence="6">
    <location>
        <begin position="189"/>
        <end position="217"/>
    </location>
</feature>
<protein>
    <recommendedName>
        <fullName evidence="7">Cationic amino acid transporter C-terminal domain-containing protein</fullName>
    </recommendedName>
</protein>
<comment type="subcellular location">
    <subcellularLocation>
        <location evidence="1">Membrane</location>
        <topology evidence="1">Multi-pass membrane protein</topology>
    </subcellularLocation>
</comment>
<feature type="transmembrane region" description="Helical" evidence="6">
    <location>
        <begin position="445"/>
        <end position="465"/>
    </location>
</feature>
<feature type="region of interest" description="Disordered" evidence="5">
    <location>
        <begin position="724"/>
        <end position="855"/>
    </location>
</feature>
<feature type="transmembrane region" description="Helical" evidence="6">
    <location>
        <begin position="503"/>
        <end position="526"/>
    </location>
</feature>
<dbReference type="EMBL" id="JBEUOH010000009">
    <property type="protein sequence ID" value="KAL0883495.1"/>
    <property type="molecule type" value="Genomic_DNA"/>
</dbReference>
<keyword evidence="2 6" id="KW-0812">Transmembrane</keyword>
<dbReference type="Pfam" id="PF13906">
    <property type="entry name" value="AA_permease_C"/>
    <property type="match status" value="1"/>
</dbReference>
<feature type="transmembrane region" description="Helical" evidence="6">
    <location>
        <begin position="318"/>
        <end position="347"/>
    </location>
</feature>
<feature type="transmembrane region" description="Helical" evidence="6">
    <location>
        <begin position="64"/>
        <end position="84"/>
    </location>
</feature>
<evidence type="ECO:0000256" key="5">
    <source>
        <dbReference type="SAM" id="MobiDB-lite"/>
    </source>
</evidence>
<evidence type="ECO:0000256" key="2">
    <source>
        <dbReference type="ARBA" id="ARBA00022692"/>
    </source>
</evidence>
<name>A0ABR3I3U5_LOXSC</name>
<dbReference type="Proteomes" id="UP001549920">
    <property type="component" value="Unassembled WGS sequence"/>
</dbReference>
<evidence type="ECO:0000256" key="1">
    <source>
        <dbReference type="ARBA" id="ARBA00004141"/>
    </source>
</evidence>
<comment type="caution">
    <text evidence="8">The sequence shown here is derived from an EMBL/GenBank/DDBJ whole genome shotgun (WGS) entry which is preliminary data.</text>
</comment>
<sequence>MAGKWRAIRRTLRRQTFAPDQLETSPLRRCLNYWDVTALGLGTSLGAGVFVLLGATAVQVAGPAVVLSFLIAGLAALLAGLCYAEFGARVPRAGSAYTYAYVTVGEFLAFIVGWNNILESAFATASLARGLSMFVDSAANNTMSEWFTSSMPITVNHLSPYFDLFAFLLVLALGALLSGGARASCAVGIALAALNVATIVFIVGAGAFAANTANWYIPVEEVPAGHGEGGFFPHGAWGMLQGAAICFYGFVGFDAISATAEEVKVPRRAIPLAILTVFGVAFLAYMGIAVVITMMVPYYQQDAVSAVVAAFTLVGWEWARWIVTVGAIFGISASMLGAMFPLPRLLYCMASDGLFFSFFARVSSWQTPLLATVVPTAVIAILAGILELEQLVLMMCVGTLLSYTVVAACVILLRYRSKSVSAVEKSTIKQIVGRGDKSATQATSFIVHIVLLLFAVASISSALVWRHAVIRLVPLIIINVLAVLLLLVMALQPKATVELPFTTPLVPLVPLLSIYINIHLMIFISFQTWIRVLIWILIGIPFYILFVCCYKRHKKNHLEENVTQFSHENKNGKAPIQIVVESPTPPGTMDRTSSSAGDLIPAQDTNKQNIEMQEKVQSEIVPYVVPTEEVVVQHAAVIENNEEKEAKIIDMLDKVLQAEEDSYGEVISLKDAKDEEEAVDAVSDKVNYHRKSFSEVSDAGSDASLGNQVLSKYDVIAQVHREDLPRVAEEKPDSGEADILENNNDNDNEGDDDEIVNESNDSETNSQTDESGYSDTIDRAALNDSAEDVKERPYIPTPPPFDENLFASPTFQKSYTVPKRPSRNKPYEEPEENKPRESIQSNGSQSDGNIIFGSDRQIHFMSKLNNIFQGKIATPPDEGEEKRRRSNSTGNVVENTEFAVSRDRPSIFLDLKKELLAAQKLRPVNAEEQAPPEPRVEDDKEEEEEEDVSMSRNDLKSKLESIFANGGPQLLKPRLMKSNPPTPEEAYQTDTSSTESISKLPKIEKNDTLKRQKDKFGAVLNSFRLSLNQDDVV</sequence>
<feature type="compositionally biased region" description="Polar residues" evidence="5">
    <location>
        <begin position="838"/>
        <end position="848"/>
    </location>
</feature>
<feature type="compositionally biased region" description="Basic and acidic residues" evidence="5">
    <location>
        <begin position="825"/>
        <end position="837"/>
    </location>
</feature>
<feature type="transmembrane region" description="Helical" evidence="6">
    <location>
        <begin position="368"/>
        <end position="386"/>
    </location>
</feature>
<feature type="transmembrane region" description="Helical" evidence="6">
    <location>
        <begin position="158"/>
        <end position="177"/>
    </location>
</feature>
<feature type="region of interest" description="Disordered" evidence="5">
    <location>
        <begin position="922"/>
        <end position="1008"/>
    </location>
</feature>
<dbReference type="InterPro" id="IPR029485">
    <property type="entry name" value="CAT_C"/>
</dbReference>
<feature type="transmembrane region" description="Helical" evidence="6">
    <location>
        <begin position="272"/>
        <end position="298"/>
    </location>
</feature>
<evidence type="ECO:0000256" key="3">
    <source>
        <dbReference type="ARBA" id="ARBA00022989"/>
    </source>
</evidence>
<dbReference type="PANTHER" id="PTHR43243">
    <property type="entry name" value="INNER MEMBRANE TRANSPORTER YGJI-RELATED"/>
    <property type="match status" value="1"/>
</dbReference>
<evidence type="ECO:0000256" key="6">
    <source>
        <dbReference type="SAM" id="Phobius"/>
    </source>
</evidence>
<keyword evidence="4 6" id="KW-0472">Membrane</keyword>
<feature type="transmembrane region" description="Helical" evidence="6">
    <location>
        <begin position="471"/>
        <end position="491"/>
    </location>
</feature>
<feature type="transmembrane region" description="Helical" evidence="6">
    <location>
        <begin position="392"/>
        <end position="413"/>
    </location>
</feature>
<evidence type="ECO:0000313" key="9">
    <source>
        <dbReference type="Proteomes" id="UP001549920"/>
    </source>
</evidence>
<dbReference type="Pfam" id="PF13520">
    <property type="entry name" value="AA_permease_2"/>
    <property type="match status" value="1"/>
</dbReference>
<evidence type="ECO:0000259" key="7">
    <source>
        <dbReference type="Pfam" id="PF13906"/>
    </source>
</evidence>
<gene>
    <name evidence="8" type="ORF">ABMA27_016862</name>
</gene>
<feature type="transmembrane region" description="Helical" evidence="6">
    <location>
        <begin position="532"/>
        <end position="550"/>
    </location>
</feature>
<feature type="compositionally biased region" description="Polar residues" evidence="5">
    <location>
        <begin position="988"/>
        <end position="997"/>
    </location>
</feature>